<organism evidence="2 3">
    <name type="scientific">Nematocida parisii (strain ERTm3)</name>
    <name type="common">Nematode killer fungus</name>
    <dbReference type="NCBI Taxonomy" id="935791"/>
    <lineage>
        <taxon>Eukaryota</taxon>
        <taxon>Fungi</taxon>
        <taxon>Fungi incertae sedis</taxon>
        <taxon>Microsporidia</taxon>
        <taxon>Nematocida</taxon>
    </lineage>
</organism>
<evidence type="ECO:0000313" key="3">
    <source>
        <dbReference type="Proteomes" id="UP000002872"/>
    </source>
</evidence>
<gene>
    <name evidence="2" type="ORF">NEQG_01747</name>
</gene>
<sequence length="353" mass="39237">MEIEKTVAGNAPPEISVPSSITLSILSVAFATTYPTILSCIMSDPDQVFISLLAGAFSFLTIPGTNSRAKLIGASVLSLPLFFIVDGYLRAFLIGFLQAYGQTVAEIHTAHLSLFSFREAALSQLGILLTMQTCMIFFFLSFLPGFEGVCKSFIFVFCLIMLEVLAVVLLVPEPPSEMIVSNNLNVLYNEVYYALTKLLGNTPFYHFHREYTELVDKYNKPRVPAHLKISTILEKVNISFISTGVGGLLSTTTNNIYLIIYCSLSMFKWVFSNQHNKEYIILSTVSVGIVLLTMIVYNVKPIFIILIGMSLYLVPSSEGYLQLDKCLIGVSNSIRNALGMFVFMILWREQVLG</sequence>
<feature type="transmembrane region" description="Helical" evidence="1">
    <location>
        <begin position="326"/>
        <end position="347"/>
    </location>
</feature>
<feature type="transmembrane region" description="Helical" evidence="1">
    <location>
        <begin position="281"/>
        <end position="314"/>
    </location>
</feature>
<dbReference type="Proteomes" id="UP000002872">
    <property type="component" value="Unassembled WGS sequence"/>
</dbReference>
<evidence type="ECO:0000256" key="1">
    <source>
        <dbReference type="SAM" id="Phobius"/>
    </source>
</evidence>
<name>I3EGF6_NEMP3</name>
<dbReference type="AlphaFoldDB" id="I3EGF6"/>
<feature type="transmembrane region" description="Helical" evidence="1">
    <location>
        <begin position="125"/>
        <end position="146"/>
    </location>
</feature>
<feature type="transmembrane region" description="Helical" evidence="1">
    <location>
        <begin position="48"/>
        <end position="65"/>
    </location>
</feature>
<accession>I3EGF6</accession>
<keyword evidence="1" id="KW-1133">Transmembrane helix</keyword>
<keyword evidence="1" id="KW-0472">Membrane</keyword>
<feature type="transmembrane region" description="Helical" evidence="1">
    <location>
        <begin position="20"/>
        <end position="41"/>
    </location>
</feature>
<reference evidence="2" key="1">
    <citation type="submission" date="2011-01" db="EMBL/GenBank/DDBJ databases">
        <title>The Genome Sequence of Nematocida parisii strain ERTm3.</title>
        <authorList>
            <consortium name="The Broad Institute Genome Sequencing Platform"/>
            <consortium name="The Broad Institute Genome Sequencing Center for Infectious Disease"/>
            <person name="Cuomo C."/>
            <person name="Troemel E."/>
            <person name="Young S.K."/>
            <person name="Zeng Q."/>
            <person name="Gargeya S."/>
            <person name="Fitzgerald M."/>
            <person name="Haas B."/>
            <person name="Abouelleil A."/>
            <person name="Alvarado L."/>
            <person name="Arachchi H.M."/>
            <person name="Berlin A."/>
            <person name="Chapman S.B."/>
            <person name="Gearin G."/>
            <person name="Goldberg J."/>
            <person name="Griggs A."/>
            <person name="Gujja S."/>
            <person name="Hansen M."/>
            <person name="Heiman D."/>
            <person name="Howarth C."/>
            <person name="Larimer J."/>
            <person name="Lui A."/>
            <person name="MacDonald P.J.P."/>
            <person name="McCowen C."/>
            <person name="Montmayeur A."/>
            <person name="Murphy C."/>
            <person name="Neiman D."/>
            <person name="Pearson M."/>
            <person name="Priest M."/>
            <person name="Roberts A."/>
            <person name="Saif S."/>
            <person name="Shea T."/>
            <person name="Sisk P."/>
            <person name="Stolte C."/>
            <person name="Sykes S."/>
            <person name="Wortman J."/>
            <person name="Nusbaum C."/>
            <person name="Birren B."/>
        </authorList>
    </citation>
    <scope>NUCLEOTIDE SEQUENCE</scope>
    <source>
        <strain evidence="2">ERTm3</strain>
    </source>
</reference>
<keyword evidence="3" id="KW-1185">Reference proteome</keyword>
<dbReference type="InParanoid" id="I3EGF6"/>
<feature type="transmembrane region" description="Helical" evidence="1">
    <location>
        <begin position="152"/>
        <end position="171"/>
    </location>
</feature>
<dbReference type="VEuPathDB" id="MicrosporidiaDB:NEQG_01747"/>
<protein>
    <submittedName>
        <fullName evidence="2">Uncharacterized protein</fullName>
    </submittedName>
</protein>
<feature type="transmembrane region" description="Helical" evidence="1">
    <location>
        <begin position="238"/>
        <end position="261"/>
    </location>
</feature>
<dbReference type="OrthoDB" id="2189235at2759"/>
<proteinExistence type="predicted"/>
<keyword evidence="1" id="KW-0812">Transmembrane</keyword>
<dbReference type="EMBL" id="GL870879">
    <property type="protein sequence ID" value="EIJ88303.1"/>
    <property type="molecule type" value="Genomic_DNA"/>
</dbReference>
<feature type="transmembrane region" description="Helical" evidence="1">
    <location>
        <begin position="71"/>
        <end position="89"/>
    </location>
</feature>
<dbReference type="HOGENOM" id="CLU_785485_0_0_1"/>
<evidence type="ECO:0000313" key="2">
    <source>
        <dbReference type="EMBL" id="EIJ88303.1"/>
    </source>
</evidence>
<dbReference type="OMA" id="LYNEVYY"/>